<evidence type="ECO:0000313" key="2">
    <source>
        <dbReference type="EMBL" id="MBB5435873.1"/>
    </source>
</evidence>
<dbReference type="EMBL" id="JACHDB010000002">
    <property type="protein sequence ID" value="MBB5435873.1"/>
    <property type="molecule type" value="Genomic_DNA"/>
</dbReference>
<dbReference type="Pfam" id="PF13673">
    <property type="entry name" value="Acetyltransf_10"/>
    <property type="match status" value="1"/>
</dbReference>
<protein>
    <submittedName>
        <fullName evidence="2">GNAT superfamily N-acetyltransferase</fullName>
    </submittedName>
</protein>
<dbReference type="PROSITE" id="PS51186">
    <property type="entry name" value="GNAT"/>
    <property type="match status" value="1"/>
</dbReference>
<keyword evidence="2" id="KW-0808">Transferase</keyword>
<dbReference type="SUPFAM" id="SSF55729">
    <property type="entry name" value="Acyl-CoA N-acyltransferases (Nat)"/>
    <property type="match status" value="1"/>
</dbReference>
<reference evidence="2 3" key="1">
    <citation type="submission" date="2020-08" db="EMBL/GenBank/DDBJ databases">
        <title>Sequencing the genomes of 1000 actinobacteria strains.</title>
        <authorList>
            <person name="Klenk H.-P."/>
        </authorList>
    </citation>
    <scope>NUCLEOTIDE SEQUENCE [LARGE SCALE GENOMIC DNA]</scope>
    <source>
        <strain evidence="2 3">DSM 44551</strain>
    </source>
</reference>
<accession>A0A7W8QTX7</accession>
<proteinExistence type="predicted"/>
<gene>
    <name evidence="2" type="ORF">HDA36_006021</name>
</gene>
<dbReference type="CDD" id="cd04301">
    <property type="entry name" value="NAT_SF"/>
    <property type="match status" value="1"/>
</dbReference>
<dbReference type="RefSeq" id="WP_184399034.1">
    <property type="nucleotide sequence ID" value="NZ_BAAAJD010000094.1"/>
</dbReference>
<sequence length="184" mass="19242">MAAPERVGASADVVVTEAEREDVGELWAVQRAAYVDEAQIYGDPFVLPLTESRGQLLRAVDGGAVLLKAVCGGRIVGGARGKAVGSAATVARLFVAPDRRREGIGSALLAAMERRLLAADPPPAAITLATGHGGRAVPELLRAAGYRQTHREALHEHLTLLHFRKEAPAAPAGGPGEPVQERVP</sequence>
<dbReference type="GO" id="GO:0016747">
    <property type="term" value="F:acyltransferase activity, transferring groups other than amino-acyl groups"/>
    <property type="evidence" value="ECO:0007669"/>
    <property type="project" value="InterPro"/>
</dbReference>
<dbReference type="Gene3D" id="3.40.630.30">
    <property type="match status" value="1"/>
</dbReference>
<dbReference type="Proteomes" id="UP000572635">
    <property type="component" value="Unassembled WGS sequence"/>
</dbReference>
<evidence type="ECO:0000313" key="3">
    <source>
        <dbReference type="Proteomes" id="UP000572635"/>
    </source>
</evidence>
<evidence type="ECO:0000259" key="1">
    <source>
        <dbReference type="PROSITE" id="PS51186"/>
    </source>
</evidence>
<organism evidence="2 3">
    <name type="scientific">Nocardiopsis composta</name>
    <dbReference type="NCBI Taxonomy" id="157465"/>
    <lineage>
        <taxon>Bacteria</taxon>
        <taxon>Bacillati</taxon>
        <taxon>Actinomycetota</taxon>
        <taxon>Actinomycetes</taxon>
        <taxon>Streptosporangiales</taxon>
        <taxon>Nocardiopsidaceae</taxon>
        <taxon>Nocardiopsis</taxon>
    </lineage>
</organism>
<dbReference type="InterPro" id="IPR016181">
    <property type="entry name" value="Acyl_CoA_acyltransferase"/>
</dbReference>
<comment type="caution">
    <text evidence="2">The sequence shown here is derived from an EMBL/GenBank/DDBJ whole genome shotgun (WGS) entry which is preliminary data.</text>
</comment>
<name>A0A7W8QTX7_9ACTN</name>
<keyword evidence="3" id="KW-1185">Reference proteome</keyword>
<dbReference type="InterPro" id="IPR000182">
    <property type="entry name" value="GNAT_dom"/>
</dbReference>
<feature type="domain" description="N-acetyltransferase" evidence="1">
    <location>
        <begin position="13"/>
        <end position="170"/>
    </location>
</feature>
<dbReference type="AlphaFoldDB" id="A0A7W8QTX7"/>